<keyword evidence="1" id="KW-0472">Membrane</keyword>
<evidence type="ECO:0000313" key="3">
    <source>
        <dbReference type="Proteomes" id="UP000253689"/>
    </source>
</evidence>
<feature type="transmembrane region" description="Helical" evidence="1">
    <location>
        <begin position="500"/>
        <end position="520"/>
    </location>
</feature>
<feature type="transmembrane region" description="Helical" evidence="1">
    <location>
        <begin position="562"/>
        <end position="583"/>
    </location>
</feature>
<evidence type="ECO:0008006" key="4">
    <source>
        <dbReference type="Google" id="ProtNLM"/>
    </source>
</evidence>
<feature type="transmembrane region" description="Helical" evidence="1">
    <location>
        <begin position="527"/>
        <end position="550"/>
    </location>
</feature>
<dbReference type="AlphaFoldDB" id="A0A345DQ58"/>
<dbReference type="EMBL" id="CP031088">
    <property type="protein sequence ID" value="AXF96346.1"/>
    <property type="molecule type" value="Genomic_DNA"/>
</dbReference>
<evidence type="ECO:0000256" key="1">
    <source>
        <dbReference type="SAM" id="Phobius"/>
    </source>
</evidence>
<keyword evidence="3" id="KW-1185">Reference proteome</keyword>
<dbReference type="Proteomes" id="UP000253689">
    <property type="component" value="Chromosome"/>
</dbReference>
<proteinExistence type="predicted"/>
<reference evidence="3" key="1">
    <citation type="submission" date="2018-07" db="EMBL/GenBank/DDBJ databases">
        <title>Complete Genome Sequence of Spiroplasma phoeniceum.</title>
        <authorList>
            <person name="Davis R.E."/>
            <person name="Shao J.Y."/>
            <person name="Zhao Y."/>
            <person name="Silver A."/>
            <person name="Stump z."/>
            <person name="Gasparich G."/>
        </authorList>
    </citation>
    <scope>NUCLEOTIDE SEQUENCE [LARGE SCALE GENOMIC DNA]</scope>
    <source>
        <strain evidence="3">P40</strain>
    </source>
</reference>
<accession>A0A345DQ58</accession>
<organism evidence="2 3">
    <name type="scientific">Spiroplasma phoeniceum P40</name>
    <dbReference type="NCBI Taxonomy" id="1276259"/>
    <lineage>
        <taxon>Bacteria</taxon>
        <taxon>Bacillati</taxon>
        <taxon>Mycoplasmatota</taxon>
        <taxon>Mollicutes</taxon>
        <taxon>Entomoplasmatales</taxon>
        <taxon>Spiroplasmataceae</taxon>
        <taxon>Spiroplasma</taxon>
    </lineage>
</organism>
<name>A0A345DQ58_9MOLU</name>
<feature type="transmembrane region" description="Helical" evidence="1">
    <location>
        <begin position="441"/>
        <end position="463"/>
    </location>
</feature>
<sequence>MKSNDIKILKIKPIKQSAHNDQSIEQQEFTLNNDATFFLQENSHFFKNNYFFTKTQNVNQNIALNSFVQPRKMILNLDNPNALKILHNQTEKLQQEKTSFHHRLNKIKSTFDEKIQLDNEEHLYEPPTITKNIDLLNFNKKNNDAQFNNETVEVKIDHTKVKSQARAVAQKIMQKDQEKLKKSLTNIDNKQTIKSKSVLTNRFPKLSLPKSSPQKDVFFTQSYNKIPGQKINVSQKITHNMPPIQEKNIEEETYNKKFDNKQNENKKTGKGVYLIVRPDKGNQFYDEIDTMEWDITKWPNLGVEQTTNKYYHQEEKNLETKKVSQVLSEKVKLQDETSRAIELEESEGTYQIDNFYSKLFNSNVKEDLIKQGSKIKIKQIGRRKAKNLNPNVFPLTNKDSKSIVQATTMFNNNYQIKQLPNGRQRITKIKKNNILKWRDPIVLIARLMTIIGLIVLCSAFLVLNNWINNSALDLYNFFVVNFGKINFITVNHHYFFVNRIFMLILIGIYAIIVVLPFCLVSNFKIQLYCFLPLSLLFLCSVIGIALYSYFFMNNIFNWSSNIMQIISYSFLLLANILMLAAVLKRKKERS</sequence>
<dbReference type="RefSeq" id="WP_114564988.1">
    <property type="nucleotide sequence ID" value="NZ_CP031088.1"/>
</dbReference>
<gene>
    <name evidence="2" type="ORF">SDAV_001379</name>
</gene>
<protein>
    <recommendedName>
        <fullName evidence="4">Transmembrane protein</fullName>
    </recommendedName>
</protein>
<keyword evidence="1" id="KW-1133">Transmembrane helix</keyword>
<keyword evidence="1" id="KW-0812">Transmembrane</keyword>
<evidence type="ECO:0000313" key="2">
    <source>
        <dbReference type="EMBL" id="AXF96346.1"/>
    </source>
</evidence>
<dbReference type="KEGG" id="sphh:SDAV_001379"/>